<keyword evidence="2 5" id="KW-0812">Transmembrane</keyword>
<dbReference type="PANTHER" id="PTHR22776:SF97">
    <property type="entry name" value="RE01453P"/>
    <property type="match status" value="1"/>
</dbReference>
<evidence type="ECO:0000256" key="1">
    <source>
        <dbReference type="ARBA" id="ARBA00004141"/>
    </source>
</evidence>
<evidence type="ECO:0000259" key="8">
    <source>
        <dbReference type="PROSITE" id="PS51225"/>
    </source>
</evidence>
<feature type="transmembrane region" description="Helical" evidence="7">
    <location>
        <begin position="156"/>
        <end position="178"/>
    </location>
</feature>
<organism evidence="9 10">
    <name type="scientific">Iphiclides podalirius</name>
    <name type="common">scarce swallowtail</name>
    <dbReference type="NCBI Taxonomy" id="110791"/>
    <lineage>
        <taxon>Eukaryota</taxon>
        <taxon>Metazoa</taxon>
        <taxon>Ecdysozoa</taxon>
        <taxon>Arthropoda</taxon>
        <taxon>Hexapoda</taxon>
        <taxon>Insecta</taxon>
        <taxon>Pterygota</taxon>
        <taxon>Neoptera</taxon>
        <taxon>Endopterygota</taxon>
        <taxon>Lepidoptera</taxon>
        <taxon>Glossata</taxon>
        <taxon>Ditrysia</taxon>
        <taxon>Papilionoidea</taxon>
        <taxon>Papilionidae</taxon>
        <taxon>Papilioninae</taxon>
        <taxon>Iphiclides</taxon>
    </lineage>
</organism>
<dbReference type="InterPro" id="IPR008253">
    <property type="entry name" value="Marvel"/>
</dbReference>
<evidence type="ECO:0000313" key="10">
    <source>
        <dbReference type="Proteomes" id="UP000837857"/>
    </source>
</evidence>
<proteinExistence type="predicted"/>
<accession>A0ABN8J1X9</accession>
<name>A0ABN8J1X9_9NEOP</name>
<dbReference type="Pfam" id="PF01284">
    <property type="entry name" value="MARVEL"/>
    <property type="match status" value="1"/>
</dbReference>
<dbReference type="EMBL" id="OW152819">
    <property type="protein sequence ID" value="CAH2074025.1"/>
    <property type="molecule type" value="Genomic_DNA"/>
</dbReference>
<evidence type="ECO:0000256" key="6">
    <source>
        <dbReference type="SAM" id="MobiDB-lite"/>
    </source>
</evidence>
<evidence type="ECO:0000256" key="4">
    <source>
        <dbReference type="ARBA" id="ARBA00023136"/>
    </source>
</evidence>
<protein>
    <recommendedName>
        <fullName evidence="8">MARVEL domain-containing protein</fullName>
    </recommendedName>
</protein>
<dbReference type="Proteomes" id="UP000837857">
    <property type="component" value="Chromosome 7"/>
</dbReference>
<keyword evidence="10" id="KW-1185">Reference proteome</keyword>
<feature type="transmembrane region" description="Helical" evidence="7">
    <location>
        <begin position="190"/>
        <end position="211"/>
    </location>
</feature>
<reference evidence="9" key="1">
    <citation type="submission" date="2022-03" db="EMBL/GenBank/DDBJ databases">
        <authorList>
            <person name="Martin H S."/>
        </authorList>
    </citation>
    <scope>NUCLEOTIDE SEQUENCE</scope>
</reference>
<dbReference type="PROSITE" id="PS51225">
    <property type="entry name" value="MARVEL"/>
    <property type="match status" value="1"/>
</dbReference>
<feature type="transmembrane region" description="Helical" evidence="7">
    <location>
        <begin position="99"/>
        <end position="116"/>
    </location>
</feature>
<feature type="non-terminal residue" evidence="9">
    <location>
        <position position="222"/>
    </location>
</feature>
<feature type="domain" description="MARVEL" evidence="8">
    <location>
        <begin position="93"/>
        <end position="215"/>
    </location>
</feature>
<keyword evidence="4 5" id="KW-0472">Membrane</keyword>
<feature type="compositionally biased region" description="Pro residues" evidence="6">
    <location>
        <begin position="68"/>
        <end position="78"/>
    </location>
</feature>
<feature type="region of interest" description="Disordered" evidence="6">
    <location>
        <begin position="62"/>
        <end position="82"/>
    </location>
</feature>
<dbReference type="PANTHER" id="PTHR22776">
    <property type="entry name" value="MARVEL-CONTAINING POTENTIAL LIPID RAFT-ASSOCIATED PROTEIN"/>
    <property type="match status" value="1"/>
</dbReference>
<evidence type="ECO:0000256" key="2">
    <source>
        <dbReference type="ARBA" id="ARBA00022692"/>
    </source>
</evidence>
<dbReference type="InterPro" id="IPR050578">
    <property type="entry name" value="MARVEL-CKLF_proteins"/>
</dbReference>
<keyword evidence="3 7" id="KW-1133">Transmembrane helix</keyword>
<evidence type="ECO:0000256" key="7">
    <source>
        <dbReference type="SAM" id="Phobius"/>
    </source>
</evidence>
<feature type="transmembrane region" description="Helical" evidence="7">
    <location>
        <begin position="122"/>
        <end position="144"/>
    </location>
</feature>
<evidence type="ECO:0000256" key="3">
    <source>
        <dbReference type="ARBA" id="ARBA00022989"/>
    </source>
</evidence>
<gene>
    <name evidence="9" type="ORF">IPOD504_LOCUS15895</name>
</gene>
<sequence length="222" mass="24138">MKHHRSGHTASDPASGDNCPVRLCHKLLCDGGGGGVRLNRAPFSFPASSPDTKRMMAPETVVTVDPNKPSPQQAPPPQQQGGPLDWIKINVDYFKSPPGLLKIVQLIIGILCMALGSPWASAWFVFVAVTSFITTLMWSFVYLLSIREALKLPINWVLSELISTSLETFFYLIAFIVMFTTVTGHYASNVAAAVFGMFNTIAYAGSSFLLFREHKASVAAAS</sequence>
<comment type="subcellular location">
    <subcellularLocation>
        <location evidence="1">Membrane</location>
        <topology evidence="1">Multi-pass membrane protein</topology>
    </subcellularLocation>
</comment>
<evidence type="ECO:0000313" key="9">
    <source>
        <dbReference type="EMBL" id="CAH2074025.1"/>
    </source>
</evidence>
<evidence type="ECO:0000256" key="5">
    <source>
        <dbReference type="PROSITE-ProRule" id="PRU00581"/>
    </source>
</evidence>